<dbReference type="InterPro" id="IPR036526">
    <property type="entry name" value="C-N_Hydrolase_sf"/>
</dbReference>
<dbReference type="NCBIfam" id="NF002730">
    <property type="entry name" value="PRK02628.1"/>
    <property type="match status" value="1"/>
</dbReference>
<dbReference type="HAMAP" id="MF_02090">
    <property type="entry name" value="NadE_glutamine_dep"/>
    <property type="match status" value="1"/>
</dbReference>
<dbReference type="Pfam" id="PF00795">
    <property type="entry name" value="CN_hydrolase"/>
    <property type="match status" value="1"/>
</dbReference>
<dbReference type="InterPro" id="IPR014729">
    <property type="entry name" value="Rossmann-like_a/b/a_fold"/>
</dbReference>
<dbReference type="PIRSF" id="PIRSF006630">
    <property type="entry name" value="NADS_GAT"/>
    <property type="match status" value="1"/>
</dbReference>
<dbReference type="CDD" id="cd00553">
    <property type="entry name" value="NAD_synthase"/>
    <property type="match status" value="1"/>
</dbReference>
<dbReference type="InterPro" id="IPR022310">
    <property type="entry name" value="NAD/GMP_synthase"/>
</dbReference>
<evidence type="ECO:0000256" key="3">
    <source>
        <dbReference type="ARBA" id="ARBA00012743"/>
    </source>
</evidence>
<dbReference type="NCBIfam" id="TIGR00552">
    <property type="entry name" value="nadE"/>
    <property type="match status" value="1"/>
</dbReference>
<comment type="pathway">
    <text evidence="1">Cofactor biosynthesis; NAD(+) biosynthesis; NAD(+) from deamido-NAD(+) (L-Gln route): step 1/1.</text>
</comment>
<gene>
    <name evidence="9" type="primary">nadE_28</name>
    <name evidence="9" type="ORF">SDC9_80404</name>
</gene>
<dbReference type="GO" id="GO:0009435">
    <property type="term" value="P:NAD+ biosynthetic process"/>
    <property type="evidence" value="ECO:0007669"/>
    <property type="project" value="UniProtKB-UniPathway"/>
</dbReference>
<protein>
    <recommendedName>
        <fullName evidence="3">NAD(+) synthase (glutamine-hydrolyzing)</fullName>
        <ecNumber evidence="3">6.3.5.1</ecNumber>
    </recommendedName>
</protein>
<reference evidence="9" key="1">
    <citation type="submission" date="2019-08" db="EMBL/GenBank/DDBJ databases">
        <authorList>
            <person name="Kucharzyk K."/>
            <person name="Murdoch R.W."/>
            <person name="Higgins S."/>
            <person name="Loffler F."/>
        </authorList>
    </citation>
    <scope>NUCLEOTIDE SEQUENCE</scope>
</reference>
<dbReference type="GO" id="GO:0004359">
    <property type="term" value="F:glutaminase activity"/>
    <property type="evidence" value="ECO:0007669"/>
    <property type="project" value="InterPro"/>
</dbReference>
<dbReference type="PROSITE" id="PS50263">
    <property type="entry name" value="CN_HYDROLASE"/>
    <property type="match status" value="1"/>
</dbReference>
<evidence type="ECO:0000313" key="9">
    <source>
        <dbReference type="EMBL" id="MPM33823.1"/>
    </source>
</evidence>
<evidence type="ECO:0000256" key="5">
    <source>
        <dbReference type="ARBA" id="ARBA00022741"/>
    </source>
</evidence>
<dbReference type="PANTHER" id="PTHR23090">
    <property type="entry name" value="NH 3 /GLUTAMINE-DEPENDENT NAD + SYNTHETASE"/>
    <property type="match status" value="1"/>
</dbReference>
<dbReference type="UniPathway" id="UPA00253">
    <property type="reaction ID" value="UER00334"/>
</dbReference>
<evidence type="ECO:0000259" key="8">
    <source>
        <dbReference type="PROSITE" id="PS50263"/>
    </source>
</evidence>
<dbReference type="InterPro" id="IPR041856">
    <property type="entry name" value="NAD+_synth_C"/>
</dbReference>
<sequence length="638" mass="70052">MKDGFLKIAAGSPKIRVADCRYNAEQCFALMREAYRQGVRVLALPELCLTGYTCGDLFLQRTLLEGSQAALATVLEATRSLDMLTALGLPVAFENKLYNCAAFIHKGRLLALIPKTHLPNYAEFYEARWFSSHPPRGAVVRLCGYEVALDPLCVLECEDYPDLIVGAELCEDLWVADPPSRALAAAGATVMLNLSASDEVVGKADYRRALVTGQSARLVCAYVYAGAGEGESTTDLVFSGHNLIAENGVLLAERRFAAGLTITEVDVQRLTGERRKLTTFPSGSEARPARVRFSLEPTTATLTRHISPTPFVPEDESDRAARCEEILLIAAMGLKKRLEHTGAKTAVVGHSGGLDSTLAVLITMIAMKLLSRPPEDVVAVTMPAFGTTDRTRDNAVELAERLGATLRRIDISNAVRTHFSDIGQSLTNYDVTYENGQARERTQVLMDVANQTGGIVVGTGDLSELALGWATYNGDHMSMYGVNASIPKTLVRHLVSYVCDDKAQEDQGLSHVLADILDTPVSPELLPAVGGEISQKTEDLVGPYELHDFFLYYAVRWAFPPRKVLRLAEHAFSPRYDRATLLKWLRTFYRRFFSQQFKRSCLPDGPKVGSVTLSPRGDWRMPSDAVAALWLAQLEELC</sequence>
<organism evidence="9">
    <name type="scientific">bioreactor metagenome</name>
    <dbReference type="NCBI Taxonomy" id="1076179"/>
    <lineage>
        <taxon>unclassified sequences</taxon>
        <taxon>metagenomes</taxon>
        <taxon>ecological metagenomes</taxon>
    </lineage>
</organism>
<keyword evidence="5" id="KW-0547">Nucleotide-binding</keyword>
<evidence type="ECO:0000256" key="2">
    <source>
        <dbReference type="ARBA" id="ARBA00007145"/>
    </source>
</evidence>
<dbReference type="AlphaFoldDB" id="A0A644Z522"/>
<dbReference type="SUPFAM" id="SSF56317">
    <property type="entry name" value="Carbon-nitrogen hydrolase"/>
    <property type="match status" value="1"/>
</dbReference>
<comment type="caution">
    <text evidence="9">The sequence shown here is derived from an EMBL/GenBank/DDBJ whole genome shotgun (WGS) entry which is preliminary data.</text>
</comment>
<dbReference type="SUPFAM" id="SSF52402">
    <property type="entry name" value="Adenine nucleotide alpha hydrolases-like"/>
    <property type="match status" value="1"/>
</dbReference>
<accession>A0A644Z522</accession>
<keyword evidence="7" id="KW-0520">NAD</keyword>
<evidence type="ECO:0000256" key="6">
    <source>
        <dbReference type="ARBA" id="ARBA00022840"/>
    </source>
</evidence>
<dbReference type="GO" id="GO:0003952">
    <property type="term" value="F:NAD+ synthase (glutamine-hydrolyzing) activity"/>
    <property type="evidence" value="ECO:0007669"/>
    <property type="project" value="UniProtKB-EC"/>
</dbReference>
<proteinExistence type="inferred from homology"/>
<name>A0A644Z522_9ZZZZ</name>
<dbReference type="EC" id="6.3.5.1" evidence="3"/>
<evidence type="ECO:0000256" key="1">
    <source>
        <dbReference type="ARBA" id="ARBA00005188"/>
    </source>
</evidence>
<dbReference type="Gene3D" id="3.60.110.10">
    <property type="entry name" value="Carbon-nitrogen hydrolase"/>
    <property type="match status" value="1"/>
</dbReference>
<feature type="domain" description="CN hydrolase" evidence="8">
    <location>
        <begin position="6"/>
        <end position="267"/>
    </location>
</feature>
<dbReference type="InterPro" id="IPR003010">
    <property type="entry name" value="C-N_Hydrolase"/>
</dbReference>
<evidence type="ECO:0000256" key="4">
    <source>
        <dbReference type="ARBA" id="ARBA00022598"/>
    </source>
</evidence>
<dbReference type="CDD" id="cd07570">
    <property type="entry name" value="GAT_Gln-NAD-synth"/>
    <property type="match status" value="1"/>
</dbReference>
<keyword evidence="4 9" id="KW-0436">Ligase</keyword>
<dbReference type="InterPro" id="IPR014445">
    <property type="entry name" value="Gln-dep_NAD_synthase"/>
</dbReference>
<keyword evidence="6" id="KW-0067">ATP-binding</keyword>
<dbReference type="EMBL" id="VSSQ01006774">
    <property type="protein sequence ID" value="MPM33823.1"/>
    <property type="molecule type" value="Genomic_DNA"/>
</dbReference>
<dbReference type="Gene3D" id="3.40.50.620">
    <property type="entry name" value="HUPs"/>
    <property type="match status" value="1"/>
</dbReference>
<dbReference type="Pfam" id="PF02540">
    <property type="entry name" value="NAD_synthase"/>
    <property type="match status" value="1"/>
</dbReference>
<dbReference type="InterPro" id="IPR003694">
    <property type="entry name" value="NAD_synthase"/>
</dbReference>
<evidence type="ECO:0000256" key="7">
    <source>
        <dbReference type="ARBA" id="ARBA00023027"/>
    </source>
</evidence>
<dbReference type="PANTHER" id="PTHR23090:SF9">
    <property type="entry name" value="GLUTAMINE-DEPENDENT NAD(+) SYNTHETASE"/>
    <property type="match status" value="1"/>
</dbReference>
<dbReference type="Gene3D" id="1.10.10.1140">
    <property type="entry name" value="Glutamine-dependent NAD+ synthetase, C-terminal domain"/>
    <property type="match status" value="1"/>
</dbReference>
<dbReference type="GO" id="GO:0005737">
    <property type="term" value="C:cytoplasm"/>
    <property type="evidence" value="ECO:0007669"/>
    <property type="project" value="InterPro"/>
</dbReference>
<comment type="similarity">
    <text evidence="2">In the C-terminal section; belongs to the NAD synthetase family.</text>
</comment>
<dbReference type="GO" id="GO:0005524">
    <property type="term" value="F:ATP binding"/>
    <property type="evidence" value="ECO:0007669"/>
    <property type="project" value="UniProtKB-KW"/>
</dbReference>